<evidence type="ECO:0000313" key="4">
    <source>
        <dbReference type="Proteomes" id="UP000713904"/>
    </source>
</evidence>
<dbReference type="InterPro" id="IPR000169">
    <property type="entry name" value="Pept_cys_AS"/>
</dbReference>
<dbReference type="InterPro" id="IPR007253">
    <property type="entry name" value="Cell_wall-bd_2"/>
</dbReference>
<dbReference type="InterPro" id="IPR038765">
    <property type="entry name" value="Papain-like_cys_pep_sf"/>
</dbReference>
<keyword evidence="4" id="KW-1185">Reference proteome</keyword>
<dbReference type="SUPFAM" id="SSF54001">
    <property type="entry name" value="Cysteine proteinases"/>
    <property type="match status" value="1"/>
</dbReference>
<evidence type="ECO:0000256" key="1">
    <source>
        <dbReference type="SAM" id="MobiDB-lite"/>
    </source>
</evidence>
<evidence type="ECO:0000259" key="2">
    <source>
        <dbReference type="SMART" id="SM00645"/>
    </source>
</evidence>
<dbReference type="PROSITE" id="PS00139">
    <property type="entry name" value="THIOL_PROTEASE_CYS"/>
    <property type="match status" value="1"/>
</dbReference>
<name>A0ABR6TNC3_9FIRM</name>
<dbReference type="EMBL" id="JABGBW010000015">
    <property type="protein sequence ID" value="MBC2576835.1"/>
    <property type="molecule type" value="Genomic_DNA"/>
</dbReference>
<dbReference type="SMART" id="SM00645">
    <property type="entry name" value="Pept_C1"/>
    <property type="match status" value="1"/>
</dbReference>
<dbReference type="Gene3D" id="3.40.50.12090">
    <property type="match status" value="2"/>
</dbReference>
<dbReference type="Proteomes" id="UP000713904">
    <property type="component" value="Unassembled WGS sequence"/>
</dbReference>
<dbReference type="InterPro" id="IPR051922">
    <property type="entry name" value="Bact_Sporulation_Assoc"/>
</dbReference>
<evidence type="ECO:0000313" key="3">
    <source>
        <dbReference type="EMBL" id="MBC2576835.1"/>
    </source>
</evidence>
<dbReference type="CDD" id="cd02619">
    <property type="entry name" value="Peptidase_C1"/>
    <property type="match status" value="1"/>
</dbReference>
<dbReference type="PANTHER" id="PTHR30032">
    <property type="entry name" value="N-ACETYLMURAMOYL-L-ALANINE AMIDASE-RELATED"/>
    <property type="match status" value="1"/>
</dbReference>
<dbReference type="Pfam" id="PF18560">
    <property type="entry name" value="Lectin_like"/>
    <property type="match status" value="1"/>
</dbReference>
<protein>
    <submittedName>
        <fullName evidence="3">Cell surface protein</fullName>
    </submittedName>
</protein>
<dbReference type="RefSeq" id="WP_185624853.1">
    <property type="nucleotide sequence ID" value="NZ_JABGBW010000015.1"/>
</dbReference>
<dbReference type="Gene3D" id="3.90.70.10">
    <property type="entry name" value="Cysteine proteinases"/>
    <property type="match status" value="1"/>
</dbReference>
<sequence>MIYKRNKKNKIMSSICVTLAAVIISTGVSSVNVRADEDRHQNPVYSYEDLSSSESSEENKVDNDISDGQLQSSEKAVSNIENINTSPFDFDGTVLRTDGVIKGIEGVTPSSRKYDPRDYGLTTQVKDQQKLGICWTFAGNAALETFLKKNGYGTYNFSEEHMRWWAKGGQNNWDIGDTEGSTNETSIGYFTSWSGPKMGEDISYNGNQTTSEGAKRPHNYDSAKMSDYRVLDVVNVASDKTSVKSAILKYGAITSGYYDSPQYMNKDLTAFYCDEQLGQTHAITIVGWDDDYPAGNFTGKAKPHNNGAWLIKNSWGKYNKENGYMWISYEDKTILSYTDNYAIGRVRKDLKQRMYQHEYSMSSTISGKLLTGANKFKFGKHESLQGIMFATDSIGAHYELYFVPEVKGNLKFHQKYFIKSGTVPFSGYITSDIDNFPLPTGNGALAVKIDNSINNKKSTLGLEKNVANFNMFKAKASVGESFILSNGVFHDLNRMEKYKPANLVIKGITKPVDGGIVMAGGNRYDTAAKISSSGWSSSENLVLVNGKAIADALTSTPLAKLKDAPILLTENDRLNANVVKEINRLGVKNVTIIGGETSISSKVEKELKNKKINVERIYGKDRFGTSNMIAKEVLKLNDKVDSISVVNGYTGLADAISFSSVAGEKSIPILLVDRKGKLKSPSEISNSEKVKKTFIIGGDKSVPNLVEKDLVNPTRISGKDRNNTNAKILEKFYDKESIDNVFIAKDGLNDEDMLIDGLAVGAYASKVYSPIVISHGKLSDEQRDVLKNKKVKNYIQVGNGMNSMATTELLILSSKK</sequence>
<proteinExistence type="predicted"/>
<reference evidence="3 4" key="1">
    <citation type="submission" date="2020-05" db="EMBL/GenBank/DDBJ databases">
        <title>Draft genome of xy-202 and genomic insight in genome of the genus Peptostreptococcus.</title>
        <authorList>
            <person name="Zhang Z."/>
        </authorList>
    </citation>
    <scope>NUCLEOTIDE SEQUENCE [LARGE SCALE GENOMIC DNA]</scope>
    <source>
        <strain evidence="3 4">DSM 27025</strain>
    </source>
</reference>
<dbReference type="InterPro" id="IPR040528">
    <property type="entry name" value="Lectin-like"/>
</dbReference>
<gene>
    <name evidence="3" type="ORF">HLB29_09140</name>
</gene>
<dbReference type="InterPro" id="IPR000668">
    <property type="entry name" value="Peptidase_C1A_C"/>
</dbReference>
<organism evidence="3 4">
    <name type="scientific">Peptostreptococcus canis</name>
    <dbReference type="NCBI Taxonomy" id="1159213"/>
    <lineage>
        <taxon>Bacteria</taxon>
        <taxon>Bacillati</taxon>
        <taxon>Bacillota</taxon>
        <taxon>Clostridia</taxon>
        <taxon>Peptostreptococcales</taxon>
        <taxon>Peptostreptococcaceae</taxon>
        <taxon>Peptostreptococcus</taxon>
    </lineage>
</organism>
<dbReference type="Pfam" id="PF04122">
    <property type="entry name" value="CW_binding_2"/>
    <property type="match status" value="3"/>
</dbReference>
<dbReference type="Pfam" id="PF00112">
    <property type="entry name" value="Peptidase_C1"/>
    <property type="match status" value="1"/>
</dbReference>
<feature type="region of interest" description="Disordered" evidence="1">
    <location>
        <begin position="39"/>
        <end position="74"/>
    </location>
</feature>
<dbReference type="PANTHER" id="PTHR30032:SF8">
    <property type="entry name" value="GERMINATION-SPECIFIC N-ACETYLMURAMOYL-L-ALANINE AMIDASE"/>
    <property type="match status" value="1"/>
</dbReference>
<feature type="domain" description="Peptidase C1A papain C-terminal" evidence="2">
    <location>
        <begin position="110"/>
        <end position="343"/>
    </location>
</feature>
<comment type="caution">
    <text evidence="3">The sequence shown here is derived from an EMBL/GenBank/DDBJ whole genome shotgun (WGS) entry which is preliminary data.</text>
</comment>
<accession>A0ABR6TNC3</accession>